<evidence type="ECO:0000313" key="5">
    <source>
        <dbReference type="Proteomes" id="UP001617427"/>
    </source>
</evidence>
<dbReference type="PIRSF" id="PIRSF018266">
    <property type="entry name" value="FecR"/>
    <property type="match status" value="1"/>
</dbReference>
<feature type="transmembrane region" description="Helical" evidence="1">
    <location>
        <begin position="95"/>
        <end position="115"/>
    </location>
</feature>
<dbReference type="EMBL" id="JBIUZV010000005">
    <property type="protein sequence ID" value="MFJ3046524.1"/>
    <property type="molecule type" value="Genomic_DNA"/>
</dbReference>
<gene>
    <name evidence="4" type="ORF">ACIPEN_11895</name>
</gene>
<dbReference type="RefSeq" id="WP_169801850.1">
    <property type="nucleotide sequence ID" value="NZ_JBIUZV010000005.1"/>
</dbReference>
<reference evidence="4 5" key="1">
    <citation type="submission" date="2024-10" db="EMBL/GenBank/DDBJ databases">
        <title>The Natural Products Discovery Center: Release of the First 8490 Sequenced Strains for Exploring Actinobacteria Biosynthetic Diversity.</title>
        <authorList>
            <person name="Kalkreuter E."/>
            <person name="Kautsar S.A."/>
            <person name="Yang D."/>
            <person name="Bader C.D."/>
            <person name="Teijaro C.N."/>
            <person name="Fluegel L."/>
            <person name="Davis C.M."/>
            <person name="Simpson J.R."/>
            <person name="Lauterbach L."/>
            <person name="Steele A.D."/>
            <person name="Gui C."/>
            <person name="Meng S."/>
            <person name="Li G."/>
            <person name="Viehrig K."/>
            <person name="Ye F."/>
            <person name="Su P."/>
            <person name="Kiefer A.F."/>
            <person name="Nichols A."/>
            <person name="Cepeda A.J."/>
            <person name="Yan W."/>
            <person name="Fan B."/>
            <person name="Jiang Y."/>
            <person name="Adhikari A."/>
            <person name="Zheng C.-J."/>
            <person name="Schuster L."/>
            <person name="Cowan T.M."/>
            <person name="Smanski M.J."/>
            <person name="Chevrette M.G."/>
            <person name="De Carvalho L.P.S."/>
            <person name="Shen B."/>
        </authorList>
    </citation>
    <scope>NUCLEOTIDE SEQUENCE [LARGE SCALE GENOMIC DNA]</scope>
    <source>
        <strain evidence="4 5">NPDC087045</strain>
    </source>
</reference>
<keyword evidence="1" id="KW-0812">Transmembrane</keyword>
<evidence type="ECO:0000256" key="1">
    <source>
        <dbReference type="SAM" id="Phobius"/>
    </source>
</evidence>
<protein>
    <submittedName>
        <fullName evidence="4">FecR family protein</fullName>
    </submittedName>
</protein>
<dbReference type="Gene3D" id="3.55.50.30">
    <property type="match status" value="1"/>
</dbReference>
<feature type="domain" description="FecR protein" evidence="2">
    <location>
        <begin position="130"/>
        <end position="220"/>
    </location>
</feature>
<dbReference type="Pfam" id="PF16220">
    <property type="entry name" value="DUF4880"/>
    <property type="match status" value="1"/>
</dbReference>
<dbReference type="Gene3D" id="2.60.120.1440">
    <property type="match status" value="1"/>
</dbReference>
<evidence type="ECO:0000313" key="4">
    <source>
        <dbReference type="EMBL" id="MFJ3046524.1"/>
    </source>
</evidence>
<comment type="caution">
    <text evidence="4">The sequence shown here is derived from an EMBL/GenBank/DDBJ whole genome shotgun (WGS) entry which is preliminary data.</text>
</comment>
<keyword evidence="5" id="KW-1185">Reference proteome</keyword>
<organism evidence="4 5">
    <name type="scientific">Herbaspirillum chlorophenolicum</name>
    <dbReference type="NCBI Taxonomy" id="211589"/>
    <lineage>
        <taxon>Bacteria</taxon>
        <taxon>Pseudomonadati</taxon>
        <taxon>Pseudomonadota</taxon>
        <taxon>Betaproteobacteria</taxon>
        <taxon>Burkholderiales</taxon>
        <taxon>Oxalobacteraceae</taxon>
        <taxon>Herbaspirillum</taxon>
    </lineage>
</organism>
<keyword evidence="1" id="KW-1133">Transmembrane helix</keyword>
<sequence length="331" mass="35851">MKPRASDHVLSPDELRKQAGVWLRLMVSANVTAIDAEAFKRWLNTSAEHKTAFNEVRQRWDAMKSATGEYVRMHPDAAMVPERASRERNAFGRRAFLGGAASVAAVAAVTVVYPLGGRWPLSGEWGADDRTAVGEQRTIALSRLANVTLNTQTSIRHQMEGGQAVGIKLLSGEAAIDLSAGRNPFSVIAGAGRSHAESGRFEVRYLNGRACVTCIEGTVRVEHPAGTRSLQAHQQTVYDASSVSGIASVDPDAVSAWRRGELVFNQARLSDVLAEIDRYRSGRVVLMNDAVRDNRVTGRFLIASLDVALSQLESTFDLNARSLPGGLLVLS</sequence>
<evidence type="ECO:0000259" key="3">
    <source>
        <dbReference type="Pfam" id="PF16220"/>
    </source>
</evidence>
<dbReference type="Proteomes" id="UP001617427">
    <property type="component" value="Unassembled WGS sequence"/>
</dbReference>
<dbReference type="Pfam" id="PF04773">
    <property type="entry name" value="FecR"/>
    <property type="match status" value="1"/>
</dbReference>
<feature type="domain" description="FecR N-terminal" evidence="3">
    <location>
        <begin position="18"/>
        <end position="58"/>
    </location>
</feature>
<proteinExistence type="predicted"/>
<name>A0ABW8EZR2_9BURK</name>
<dbReference type="PANTHER" id="PTHR30273:SF2">
    <property type="entry name" value="PROTEIN FECR"/>
    <property type="match status" value="1"/>
</dbReference>
<dbReference type="InterPro" id="IPR012373">
    <property type="entry name" value="Ferrdict_sens_TM"/>
</dbReference>
<evidence type="ECO:0000259" key="2">
    <source>
        <dbReference type="Pfam" id="PF04773"/>
    </source>
</evidence>
<dbReference type="InterPro" id="IPR032623">
    <property type="entry name" value="FecR_N"/>
</dbReference>
<accession>A0ABW8EZR2</accession>
<dbReference type="InterPro" id="IPR006860">
    <property type="entry name" value="FecR"/>
</dbReference>
<keyword evidence="1" id="KW-0472">Membrane</keyword>
<dbReference type="PANTHER" id="PTHR30273">
    <property type="entry name" value="PERIPLASMIC SIGNAL SENSOR AND SIGMA FACTOR ACTIVATOR FECR-RELATED"/>
    <property type="match status" value="1"/>
</dbReference>